<evidence type="ECO:0000256" key="15">
    <source>
        <dbReference type="ARBA" id="ARBA00022842"/>
    </source>
</evidence>
<keyword evidence="22 24" id="KW-0472">Membrane</keyword>
<keyword evidence="19 24" id="KW-0408">Iron</keyword>
<reference evidence="27" key="2">
    <citation type="journal article" date="2013" name="Mitochondrial DNA">
        <title>The complete mitochondrial genome of one band-winged grasshopper, Bryodema luctuosum luctuosum Stoll (Orthoptera: Acridoidea).</title>
        <authorList>
            <person name="Zhi Y."/>
            <person name="Lang L."/>
            <person name="Ding B."/>
            <person name="Yin H."/>
            <person name="Zhang D."/>
        </authorList>
    </citation>
    <scope>NUCLEOTIDE SEQUENCE</scope>
</reference>
<dbReference type="GO" id="GO:0006123">
    <property type="term" value="P:mitochondrial electron transport, cytochrome c to oxygen"/>
    <property type="evidence" value="ECO:0007669"/>
    <property type="project" value="TreeGrafter"/>
</dbReference>
<comment type="cofactor">
    <cofactor evidence="2">
        <name>heme</name>
        <dbReference type="ChEBI" id="CHEBI:30413"/>
    </cofactor>
</comment>
<evidence type="ECO:0000256" key="5">
    <source>
        <dbReference type="ARBA" id="ARBA00009578"/>
    </source>
</evidence>
<dbReference type="UniPathway" id="UPA00705"/>
<sequence>MLSQKWLFSTNHKDIGTLYFMFGAWAGMIGTSMSMIIRAELGQPGLMIGDDQIYNVIITAHAFVMIFFMVMPIMIGGFGNWLVPLMIGAPDMAFPRMNNMSFWLLPPSLILILSSSMVNSGMGTGWTVYPPLAGAIAHGGPSVDLAIFSLHLAGISSILGAVNFITTTTNMRSNSMSLDQTPLFVWSVAITALLLLLSLPVLAGAITMLLTDRNLNTSFFDPAGGGDPILYQHLFWFFGHPEVYILILPGFGIISHIVCQESGKTESFGTLGMIYAMLSIGLMGFIVWAHHMFTVGMDVDTRAYFTSATMIIAVPTGIKVFSWMATLYGTKFKFNPPLLWALGFIFLFTMGGLTGLVLANSSLDIVLHDTYYVVAHFHYVLSMGAVFAIIGGIIQWYPLFTGLTMNNKWLKIQFTIMFFGVNLTFFPQHFLGLAGMPRRYSDYPDAYTSWNIISSLGSTISIMSIIMFIMIMWESMIKNRTIIFSMNMSSSTEWLQNNPPAEHSYSELPLINK</sequence>
<dbReference type="CDD" id="cd01663">
    <property type="entry name" value="Cyt_c_Oxidase_I"/>
    <property type="match status" value="1"/>
</dbReference>
<dbReference type="EC" id="7.1.1.9" evidence="7 24"/>
<evidence type="ECO:0000256" key="6">
    <source>
        <dbReference type="ARBA" id="ARBA00011164"/>
    </source>
</evidence>
<evidence type="ECO:0000256" key="20">
    <source>
        <dbReference type="ARBA" id="ARBA00023008"/>
    </source>
</evidence>
<feature type="transmembrane region" description="Helical" evidence="25">
    <location>
        <begin position="303"/>
        <end position="326"/>
    </location>
</feature>
<feature type="transmembrane region" description="Helical" evidence="25">
    <location>
        <begin position="142"/>
        <end position="162"/>
    </location>
</feature>
<keyword evidence="17 24" id="KW-0249">Electron transport</keyword>
<evidence type="ECO:0000256" key="9">
    <source>
        <dbReference type="ARBA" id="ARBA00022448"/>
    </source>
</evidence>
<dbReference type="Pfam" id="PF00115">
    <property type="entry name" value="COX1"/>
    <property type="match status" value="1"/>
</dbReference>
<keyword evidence="21 24" id="KW-0496">Mitochondrion</keyword>
<evidence type="ECO:0000256" key="22">
    <source>
        <dbReference type="ARBA" id="ARBA00023136"/>
    </source>
</evidence>
<protein>
    <recommendedName>
        <fullName evidence="8 24">Cytochrome c oxidase subunit 1</fullName>
        <ecNumber evidence="7 24">7.1.1.9</ecNumber>
    </recommendedName>
</protein>
<accession>R4HCT2</accession>
<evidence type="ECO:0000256" key="12">
    <source>
        <dbReference type="ARBA" id="ARBA00022692"/>
    </source>
</evidence>
<dbReference type="GO" id="GO:0004129">
    <property type="term" value="F:cytochrome-c oxidase activity"/>
    <property type="evidence" value="ECO:0007669"/>
    <property type="project" value="UniProtKB-EC"/>
</dbReference>
<evidence type="ECO:0000256" key="16">
    <source>
        <dbReference type="ARBA" id="ARBA00022967"/>
    </source>
</evidence>
<dbReference type="PROSITE" id="PS00077">
    <property type="entry name" value="COX1_CUB"/>
    <property type="match status" value="1"/>
</dbReference>
<keyword evidence="14 24" id="KW-0999">Mitochondrion inner membrane</keyword>
<evidence type="ECO:0000256" key="8">
    <source>
        <dbReference type="ARBA" id="ARBA00015947"/>
    </source>
</evidence>
<dbReference type="SUPFAM" id="SSF81442">
    <property type="entry name" value="Cytochrome c oxidase subunit I-like"/>
    <property type="match status" value="1"/>
</dbReference>
<dbReference type="InterPro" id="IPR000883">
    <property type="entry name" value="Cyt_C_Oxase_1"/>
</dbReference>
<feature type="transmembrane region" description="Helical" evidence="25">
    <location>
        <begin position="412"/>
        <end position="430"/>
    </location>
</feature>
<evidence type="ECO:0000256" key="3">
    <source>
        <dbReference type="ARBA" id="ARBA00004448"/>
    </source>
</evidence>
<dbReference type="AlphaFoldDB" id="R4HCT2"/>
<feature type="domain" description="Cytochrome oxidase subunit I profile" evidence="26">
    <location>
        <begin position="1"/>
        <end position="512"/>
    </location>
</feature>
<feature type="transmembrane region" description="Helical" evidence="25">
    <location>
        <begin position="450"/>
        <end position="473"/>
    </location>
</feature>
<keyword evidence="13 24" id="KW-0479">Metal-binding</keyword>
<keyword evidence="15" id="KW-0460">Magnesium</keyword>
<evidence type="ECO:0000256" key="13">
    <source>
        <dbReference type="ARBA" id="ARBA00022723"/>
    </source>
</evidence>
<evidence type="ECO:0000256" key="7">
    <source>
        <dbReference type="ARBA" id="ARBA00012949"/>
    </source>
</evidence>
<evidence type="ECO:0000256" key="19">
    <source>
        <dbReference type="ARBA" id="ARBA00023004"/>
    </source>
</evidence>
<dbReference type="PROSITE" id="PS50855">
    <property type="entry name" value="COX1"/>
    <property type="match status" value="1"/>
</dbReference>
<dbReference type="PRINTS" id="PR01165">
    <property type="entry name" value="CYCOXIDASEI"/>
</dbReference>
<keyword evidence="9 24" id="KW-0813">Transport</keyword>
<keyword evidence="18 25" id="KW-1133">Transmembrane helix</keyword>
<feature type="transmembrane region" description="Helical" evidence="25">
    <location>
        <begin position="57"/>
        <end position="82"/>
    </location>
</feature>
<evidence type="ECO:0000256" key="10">
    <source>
        <dbReference type="ARBA" id="ARBA00022617"/>
    </source>
</evidence>
<dbReference type="PANTHER" id="PTHR10422:SF18">
    <property type="entry name" value="CYTOCHROME C OXIDASE SUBUNIT 1"/>
    <property type="match status" value="1"/>
</dbReference>
<evidence type="ECO:0000256" key="1">
    <source>
        <dbReference type="ARBA" id="ARBA00001935"/>
    </source>
</evidence>
<evidence type="ECO:0000256" key="4">
    <source>
        <dbReference type="ARBA" id="ARBA00004673"/>
    </source>
</evidence>
<feature type="transmembrane region" description="Helical" evidence="25">
    <location>
        <begin position="379"/>
        <end position="400"/>
    </location>
</feature>
<dbReference type="PANTHER" id="PTHR10422">
    <property type="entry name" value="CYTOCHROME C OXIDASE SUBUNIT 1"/>
    <property type="match status" value="1"/>
</dbReference>
<comment type="similarity">
    <text evidence="5 24">Belongs to the heme-copper respiratory oxidase family.</text>
</comment>
<dbReference type="GO" id="GO:0045277">
    <property type="term" value="C:respiratory chain complex IV"/>
    <property type="evidence" value="ECO:0007669"/>
    <property type="project" value="InterPro"/>
</dbReference>
<dbReference type="InterPro" id="IPR023616">
    <property type="entry name" value="Cyt_c_oxase-like_su1_dom"/>
</dbReference>
<dbReference type="InterPro" id="IPR036927">
    <property type="entry name" value="Cyt_c_oxase-like_su1_sf"/>
</dbReference>
<dbReference type="InterPro" id="IPR023615">
    <property type="entry name" value="Cyt_c_Oxase_su1_BS"/>
</dbReference>
<organism evidence="27">
    <name type="scientific">Bryodema luctuosum luctuosum</name>
    <dbReference type="NCBI Taxonomy" id="267467"/>
    <lineage>
        <taxon>Eukaryota</taxon>
        <taxon>Metazoa</taxon>
        <taxon>Ecdysozoa</taxon>
        <taxon>Arthropoda</taxon>
        <taxon>Hexapoda</taxon>
        <taxon>Insecta</taxon>
        <taxon>Pterygota</taxon>
        <taxon>Neoptera</taxon>
        <taxon>Polyneoptera</taxon>
        <taxon>Orthoptera</taxon>
        <taxon>Caelifera</taxon>
        <taxon>Acrididea</taxon>
        <taxon>Acridomorpha</taxon>
        <taxon>Acridoidea</taxon>
        <taxon>Acrididae</taxon>
        <taxon>Oedipodinae</taxon>
        <taxon>Bryodema</taxon>
    </lineage>
</organism>
<comment type="cofactor">
    <cofactor evidence="1">
        <name>Cu cation</name>
        <dbReference type="ChEBI" id="CHEBI:23378"/>
    </cofactor>
</comment>
<keyword evidence="16" id="KW-1278">Translocase</keyword>
<comment type="subunit">
    <text evidence="6">Component of the cytochrome c oxidase (complex IV, CIV), a multisubunit enzyme composed of a catalytic core of 3 subunits and several supernumerary subunits. The complex exists as a monomer or a dimer and forms supercomplexes (SCs) in the inner mitochondrial membrane with ubiquinol-cytochrome c oxidoreductase (cytochrome b-c1 complex, complex III, CIII).</text>
</comment>
<comment type="pathway">
    <text evidence="4 24">Energy metabolism; oxidative phosphorylation.</text>
</comment>
<name>R4HCT2_9ORTH</name>
<dbReference type="GO" id="GO:0046872">
    <property type="term" value="F:metal ion binding"/>
    <property type="evidence" value="ECO:0007669"/>
    <property type="project" value="UniProtKB-KW"/>
</dbReference>
<feature type="transmembrane region" description="Helical" evidence="25">
    <location>
        <begin position="18"/>
        <end position="37"/>
    </location>
</feature>
<keyword evidence="11 24" id="KW-0679">Respiratory chain</keyword>
<dbReference type="InterPro" id="IPR033944">
    <property type="entry name" value="Cyt_c_oxase_su1_dom"/>
</dbReference>
<evidence type="ECO:0000256" key="24">
    <source>
        <dbReference type="RuleBase" id="RU000369"/>
    </source>
</evidence>
<reference evidence="27" key="1">
    <citation type="submission" date="2010-12" db="EMBL/GenBank/DDBJ databases">
        <authorList>
            <person name="Zhang D.C."/>
            <person name="Zhi Y.C."/>
            <person name="Wang J.X."/>
        </authorList>
    </citation>
    <scope>NUCLEOTIDE SEQUENCE</scope>
</reference>
<dbReference type="GO" id="GO:0015990">
    <property type="term" value="P:electron transport coupled proton transport"/>
    <property type="evidence" value="ECO:0007669"/>
    <property type="project" value="TreeGrafter"/>
</dbReference>
<keyword evidence="10 24" id="KW-0349">Heme</keyword>
<feature type="transmembrane region" description="Helical" evidence="25">
    <location>
        <begin position="243"/>
        <end position="259"/>
    </location>
</feature>
<comment type="subcellular location">
    <subcellularLocation>
        <location evidence="3 24">Mitochondrion inner membrane</location>
        <topology evidence="3 24">Multi-pass membrane protein</topology>
    </subcellularLocation>
</comment>
<evidence type="ECO:0000256" key="23">
    <source>
        <dbReference type="ARBA" id="ARBA00049512"/>
    </source>
</evidence>
<evidence type="ECO:0000256" key="11">
    <source>
        <dbReference type="ARBA" id="ARBA00022660"/>
    </source>
</evidence>
<dbReference type="GO" id="GO:0020037">
    <property type="term" value="F:heme binding"/>
    <property type="evidence" value="ECO:0007669"/>
    <property type="project" value="InterPro"/>
</dbReference>
<geneLocation type="mitochondrion" evidence="27"/>
<keyword evidence="12 24" id="KW-0812">Transmembrane</keyword>
<evidence type="ECO:0000259" key="26">
    <source>
        <dbReference type="PROSITE" id="PS50855"/>
    </source>
</evidence>
<keyword evidence="20 24" id="KW-0186">Copper</keyword>
<gene>
    <name evidence="27" type="primary">COI</name>
</gene>
<evidence type="ECO:0000256" key="25">
    <source>
        <dbReference type="SAM" id="Phobius"/>
    </source>
</evidence>
<evidence type="ECO:0000313" key="27">
    <source>
        <dbReference type="EMBL" id="ADZ56262.1"/>
    </source>
</evidence>
<evidence type="ECO:0000256" key="18">
    <source>
        <dbReference type="ARBA" id="ARBA00022989"/>
    </source>
</evidence>
<feature type="transmembrane region" description="Helical" evidence="25">
    <location>
        <begin position="102"/>
        <end position="122"/>
    </location>
</feature>
<feature type="transmembrane region" description="Helical" evidence="25">
    <location>
        <begin position="271"/>
        <end position="291"/>
    </location>
</feature>
<dbReference type="FunFam" id="1.20.210.10:FF:000001">
    <property type="entry name" value="Cytochrome c oxidase subunit 1"/>
    <property type="match status" value="1"/>
</dbReference>
<feature type="transmembrane region" description="Helical" evidence="25">
    <location>
        <begin position="183"/>
        <end position="210"/>
    </location>
</feature>
<evidence type="ECO:0000256" key="17">
    <source>
        <dbReference type="ARBA" id="ARBA00022982"/>
    </source>
</evidence>
<evidence type="ECO:0000256" key="21">
    <source>
        <dbReference type="ARBA" id="ARBA00023128"/>
    </source>
</evidence>
<proteinExistence type="inferred from homology"/>
<evidence type="ECO:0000256" key="14">
    <source>
        <dbReference type="ARBA" id="ARBA00022792"/>
    </source>
</evidence>
<feature type="transmembrane region" description="Helical" evidence="25">
    <location>
        <begin position="338"/>
        <end position="359"/>
    </location>
</feature>
<dbReference type="GO" id="GO:0005743">
    <property type="term" value="C:mitochondrial inner membrane"/>
    <property type="evidence" value="ECO:0007669"/>
    <property type="project" value="UniProtKB-SubCell"/>
</dbReference>
<comment type="function">
    <text evidence="24">Component of the cytochrome c oxidase, the last enzyme in the mitochondrial electron transport chain which drives oxidative phosphorylation. The respiratory chain contains 3 multisubunit complexes succinate dehydrogenase (complex II, CII), ubiquinol-cytochrome c oxidoreductase (cytochrome b-c1 complex, complex III, CIII) and cytochrome c oxidase (complex IV, CIV), that cooperate to transfer electrons derived from NADH and succinate to molecular oxygen, creating an electrochemical gradient over the inner membrane that drives transmembrane transport and the ATP synthase. Cytochrome c oxidase is the component of the respiratory chain that catalyzes the reduction of oxygen to water. Electrons originating from reduced cytochrome c in the intermembrane space (IMS) are transferred via the dinuclear copper A center (CU(A)) of subunit 2 and heme A of subunit 1 to the active site in subunit 1, a binuclear center (BNC) formed by heme A3 and copper B (CU(B)). The BNC reduces molecular oxygen to 2 water molecules using 4 electrons from cytochrome c in the IMS and 4 protons from the mitochondrial matrix.</text>
</comment>
<comment type="catalytic activity">
    <reaction evidence="23">
        <text>4 Fe(II)-[cytochrome c] + O2 + 8 H(+)(in) = 4 Fe(III)-[cytochrome c] + 2 H2O + 4 H(+)(out)</text>
        <dbReference type="Rhea" id="RHEA:11436"/>
        <dbReference type="Rhea" id="RHEA-COMP:10350"/>
        <dbReference type="Rhea" id="RHEA-COMP:14399"/>
        <dbReference type="ChEBI" id="CHEBI:15377"/>
        <dbReference type="ChEBI" id="CHEBI:15378"/>
        <dbReference type="ChEBI" id="CHEBI:15379"/>
        <dbReference type="ChEBI" id="CHEBI:29033"/>
        <dbReference type="ChEBI" id="CHEBI:29034"/>
        <dbReference type="EC" id="7.1.1.9"/>
    </reaction>
    <physiologicalReaction direction="left-to-right" evidence="23">
        <dbReference type="Rhea" id="RHEA:11437"/>
    </physiologicalReaction>
</comment>
<evidence type="ECO:0000256" key="2">
    <source>
        <dbReference type="ARBA" id="ARBA00001971"/>
    </source>
</evidence>
<dbReference type="EMBL" id="HQ833839">
    <property type="protein sequence ID" value="ADZ56262.1"/>
    <property type="molecule type" value="Genomic_DNA"/>
</dbReference>
<dbReference type="Gene3D" id="1.20.210.10">
    <property type="entry name" value="Cytochrome c oxidase-like, subunit I domain"/>
    <property type="match status" value="1"/>
</dbReference>